<dbReference type="EMBL" id="BC108614">
    <property type="protein sequence ID" value="AAI08615.1"/>
    <property type="molecule type" value="mRNA"/>
</dbReference>
<organism evidence="4">
    <name type="scientific">Xenopus laevis</name>
    <name type="common">African clawed frog</name>
    <dbReference type="NCBI Taxonomy" id="8355"/>
    <lineage>
        <taxon>Eukaryota</taxon>
        <taxon>Metazoa</taxon>
        <taxon>Chordata</taxon>
        <taxon>Craniata</taxon>
        <taxon>Vertebrata</taxon>
        <taxon>Euteleostomi</taxon>
        <taxon>Amphibia</taxon>
        <taxon>Batrachia</taxon>
        <taxon>Anura</taxon>
        <taxon>Pipoidea</taxon>
        <taxon>Pipidae</taxon>
        <taxon>Xenopodinae</taxon>
        <taxon>Xenopus</taxon>
        <taxon>Xenopus</taxon>
    </lineage>
</organism>
<sequence length="953" mass="103535">EVVAGSRVRGPQSAHTEFPMSGYSLHDCLSRLEAAVEDPEGLSRALCCLRSRHVSRAGGAEQFRESGGLKLLMLLFTEPPRAAVLGASRRNLDLALSLLANCCLEPACRLQVQELGGIPVLVSILKSVCVDSIWNRVARALGNLALDAENSSIIHKSGAISPLINILENSKDPFCLQSCLRALRILGGSPVQHVSICEQGGLSPCVSLLSSPSPGLVEAAVRSVCELSRGSSLDCAEKLSSAVPVLVALAGKEDAKPKTRQAAISTLCNLCGQGAMRPILGNAGAIQLLITEARNHCAAPSRCIHLVRALCLCCREAVNRCRVKEQGGLELLMDFLRDSQYRSTHYGITAAFLHFCHDTSSLALLSAKGLASLLAEKLDDLALAADDRGELQELLNAVVEEEDAAAASFDFPPEPKRKRQGSEITSEESLRSWLLSEGYICSLEDLAPDWCLDSENKSDDSAAPRSTDLSSLPTAASSCSDGDQFLSPRVKRMRLNGISRRDQRPPPSPNTPKLLSSPTSFKPCFSPVQEILGSPWPLEPRTPPPSEFWGPEFPGLLLLSCFSQLPESSPCLVSPTVLGALLTYVTCHPRPSPRAARLLQRLTCDPACFEAFIRTGSICTLRARLLLSETPGNKSESNNRHPELAKELGHVLLRNLGIQAESPFGVGAVTHMLRSGPQSDRLQCALTLPYIYKKDSPQREQLLDAALHLVLTALLQCTDSVFPVFFFHASECLSTLLTPQALAAQSPASLGPSQRCHYTELVARGEGDVVFVLDGGEKIVGSRKEVTGGCEVFRAMLEGGYAESRQREVCVRQIPSFAFIPLLHYLHGCTKETLCPTFQGLQQPYSGGDLTQSPLGSTLAAAGRFLLPGLADVLEDIARNYLLSLDSLPSLYCFVEMHESANLRRDCCLYLLKRPHLPRQRALCLFQLCQRAQDKKRLFELIEDIVQEESHTK</sequence>
<feature type="non-terminal residue" evidence="4">
    <location>
        <position position="1"/>
    </location>
</feature>
<evidence type="ECO:0000259" key="3">
    <source>
        <dbReference type="PROSITE" id="PS50097"/>
    </source>
</evidence>
<evidence type="ECO:0000313" key="4">
    <source>
        <dbReference type="EMBL" id="AAI08615.1"/>
    </source>
</evidence>
<dbReference type="AlphaFoldDB" id="Q32NI0"/>
<dbReference type="CDD" id="cd18191">
    <property type="entry name" value="BTB_POZ_ARMC5"/>
    <property type="match status" value="1"/>
</dbReference>
<gene>
    <name evidence="4" type="primary">LOC733409</name>
</gene>
<dbReference type="PANTHER" id="PTHR23312:SF8">
    <property type="entry name" value="ARMADILLO REPEAT-CONTAINING PROTEIN 5"/>
    <property type="match status" value="1"/>
</dbReference>
<dbReference type="InterPro" id="IPR011333">
    <property type="entry name" value="SKP1/BTB/POZ_sf"/>
</dbReference>
<reference evidence="4" key="1">
    <citation type="submission" date="2005-11" db="EMBL/GenBank/DDBJ databases">
        <authorList>
            <consortium name="NIH - Xenopus Gene Collection (XGC) project"/>
        </authorList>
    </citation>
    <scope>NUCLEOTIDE SEQUENCE [LARGE SCALE MRNA]</scope>
    <source>
        <tissue evidence="4">Testis</tissue>
    </source>
</reference>
<feature type="compositionally biased region" description="Polar residues" evidence="2">
    <location>
        <begin position="467"/>
        <end position="481"/>
    </location>
</feature>
<feature type="compositionally biased region" description="Polar residues" evidence="2">
    <location>
        <begin position="511"/>
        <end position="520"/>
    </location>
</feature>
<dbReference type="InterPro" id="IPR055445">
    <property type="entry name" value="ARM_ARMC5"/>
</dbReference>
<dbReference type="SUPFAM" id="SSF54695">
    <property type="entry name" value="POZ domain"/>
    <property type="match status" value="1"/>
</dbReference>
<dbReference type="Pfam" id="PF24768">
    <property type="entry name" value="ARM_ARMC5"/>
    <property type="match status" value="1"/>
</dbReference>
<feature type="repeat" description="ARM" evidence="1">
    <location>
        <begin position="116"/>
        <end position="159"/>
    </location>
</feature>
<dbReference type="InterPro" id="IPR000225">
    <property type="entry name" value="Armadillo"/>
</dbReference>
<feature type="region of interest" description="Disordered" evidence="2">
    <location>
        <begin position="456"/>
        <end position="484"/>
    </location>
</feature>
<dbReference type="PANTHER" id="PTHR23312">
    <property type="entry name" value="ARMC5 ARMADILLO REPEAT-CONTAINING -RELATED"/>
    <property type="match status" value="1"/>
</dbReference>
<dbReference type="InterPro" id="IPR016024">
    <property type="entry name" value="ARM-type_fold"/>
</dbReference>
<feature type="domain" description="BTB" evidence="3">
    <location>
        <begin position="767"/>
        <end position="827"/>
    </location>
</feature>
<evidence type="ECO:0000256" key="1">
    <source>
        <dbReference type="PROSITE-ProRule" id="PRU00259"/>
    </source>
</evidence>
<dbReference type="SUPFAM" id="SSF48371">
    <property type="entry name" value="ARM repeat"/>
    <property type="match status" value="2"/>
</dbReference>
<dbReference type="InterPro" id="IPR011989">
    <property type="entry name" value="ARM-like"/>
</dbReference>
<dbReference type="PROSITE" id="PS50176">
    <property type="entry name" value="ARM_REPEAT"/>
    <property type="match status" value="1"/>
</dbReference>
<name>Q32NI0_XENLA</name>
<dbReference type="PROSITE" id="PS50097">
    <property type="entry name" value="BTB"/>
    <property type="match status" value="1"/>
</dbReference>
<dbReference type="InterPro" id="IPR000210">
    <property type="entry name" value="BTB/POZ_dom"/>
</dbReference>
<dbReference type="Gene3D" id="1.25.10.10">
    <property type="entry name" value="Leucine-rich Repeat Variant"/>
    <property type="match status" value="1"/>
</dbReference>
<dbReference type="Gene3D" id="3.30.710.10">
    <property type="entry name" value="Potassium Channel Kv1.1, Chain A"/>
    <property type="match status" value="1"/>
</dbReference>
<protein>
    <submittedName>
        <fullName evidence="4">LOC733409 protein</fullName>
    </submittedName>
</protein>
<dbReference type="GO" id="GO:0009653">
    <property type="term" value="P:anatomical structure morphogenesis"/>
    <property type="evidence" value="ECO:0007669"/>
    <property type="project" value="TreeGrafter"/>
</dbReference>
<feature type="region of interest" description="Disordered" evidence="2">
    <location>
        <begin position="496"/>
        <end position="520"/>
    </location>
</feature>
<dbReference type="SMART" id="SM00185">
    <property type="entry name" value="ARM"/>
    <property type="match status" value="4"/>
</dbReference>
<accession>Q32NI0</accession>
<proteinExistence type="evidence at transcript level"/>
<evidence type="ECO:0000256" key="2">
    <source>
        <dbReference type="SAM" id="MobiDB-lite"/>
    </source>
</evidence>
<dbReference type="GO" id="GO:0005829">
    <property type="term" value="C:cytosol"/>
    <property type="evidence" value="ECO:0007669"/>
    <property type="project" value="TreeGrafter"/>
</dbReference>